<dbReference type="PANTHER" id="PTHR10272:SF0">
    <property type="entry name" value="PLATELET-ACTIVATING FACTOR ACETYLHYDROLASE"/>
    <property type="match status" value="1"/>
</dbReference>
<dbReference type="Proteomes" id="UP000241764">
    <property type="component" value="Unassembled WGS sequence"/>
</dbReference>
<proteinExistence type="predicted"/>
<evidence type="ECO:0000256" key="1">
    <source>
        <dbReference type="ARBA" id="ARBA00022801"/>
    </source>
</evidence>
<dbReference type="GO" id="GO:0003847">
    <property type="term" value="F:1-alkyl-2-acetylglycerophosphocholine esterase activity"/>
    <property type="evidence" value="ECO:0007669"/>
    <property type="project" value="TreeGrafter"/>
</dbReference>
<evidence type="ECO:0000256" key="4">
    <source>
        <dbReference type="SAM" id="MobiDB-lite"/>
    </source>
</evidence>
<keyword evidence="7" id="KW-1185">Reference proteome</keyword>
<feature type="chain" id="PRO_5015122861" description="Alpha/beta hydrolase" evidence="5">
    <location>
        <begin position="24"/>
        <end position="778"/>
    </location>
</feature>
<dbReference type="PANTHER" id="PTHR10272">
    <property type="entry name" value="PLATELET-ACTIVATING FACTOR ACETYLHYDROLASE"/>
    <property type="match status" value="1"/>
</dbReference>
<evidence type="ECO:0000313" key="6">
    <source>
        <dbReference type="EMBL" id="PSH67382.1"/>
    </source>
</evidence>
<dbReference type="GO" id="GO:0016042">
    <property type="term" value="P:lipid catabolic process"/>
    <property type="evidence" value="ECO:0007669"/>
    <property type="project" value="UniProtKB-KW"/>
</dbReference>
<dbReference type="RefSeq" id="WP_106662447.1">
    <property type="nucleotide sequence ID" value="NZ_PGGM01000001.1"/>
</dbReference>
<feature type="compositionally biased region" description="Polar residues" evidence="4">
    <location>
        <begin position="28"/>
        <end position="46"/>
    </location>
</feature>
<evidence type="ECO:0000256" key="3">
    <source>
        <dbReference type="ARBA" id="ARBA00023098"/>
    </source>
</evidence>
<dbReference type="Gene3D" id="3.40.50.1820">
    <property type="entry name" value="alpha/beta hydrolase"/>
    <property type="match status" value="1"/>
</dbReference>
<dbReference type="PROSITE" id="PS51257">
    <property type="entry name" value="PROKAR_LIPOPROTEIN"/>
    <property type="match status" value="1"/>
</dbReference>
<keyword evidence="3" id="KW-0443">Lipid metabolism</keyword>
<protein>
    <recommendedName>
        <fullName evidence="8">Alpha/beta hydrolase</fullName>
    </recommendedName>
</protein>
<dbReference type="EMBL" id="PGGM01000001">
    <property type="protein sequence ID" value="PSH67382.1"/>
    <property type="molecule type" value="Genomic_DNA"/>
</dbReference>
<feature type="region of interest" description="Disordered" evidence="4">
    <location>
        <begin position="653"/>
        <end position="673"/>
    </location>
</feature>
<reference evidence="7" key="1">
    <citation type="submission" date="2017-11" db="EMBL/GenBank/DDBJ databases">
        <authorList>
            <person name="Kuznetsova I."/>
            <person name="Sazanova A."/>
            <person name="Chirak E."/>
            <person name="Safronova V."/>
            <person name="Willems A."/>
        </authorList>
    </citation>
    <scope>NUCLEOTIDE SEQUENCE [LARGE SCALE GENOMIC DNA]</scope>
    <source>
        <strain evidence="7">CCBAU 03422</strain>
    </source>
</reference>
<dbReference type="SUPFAM" id="SSF53474">
    <property type="entry name" value="alpha/beta-Hydrolases"/>
    <property type="match status" value="1"/>
</dbReference>
<dbReference type="OrthoDB" id="9814760at2"/>
<evidence type="ECO:0000313" key="7">
    <source>
        <dbReference type="Proteomes" id="UP000241764"/>
    </source>
</evidence>
<keyword evidence="2" id="KW-0442">Lipid degradation</keyword>
<evidence type="ECO:0000256" key="5">
    <source>
        <dbReference type="SAM" id="SignalP"/>
    </source>
</evidence>
<gene>
    <name evidence="6" type="ORF">CU103_03260</name>
</gene>
<dbReference type="AlphaFoldDB" id="A0A2P7BLR3"/>
<name>A0A2P7BLR3_9HYPH</name>
<accession>A0A2P7BLR3</accession>
<evidence type="ECO:0008006" key="8">
    <source>
        <dbReference type="Google" id="ProtNLM"/>
    </source>
</evidence>
<evidence type="ECO:0000256" key="2">
    <source>
        <dbReference type="ARBA" id="ARBA00022963"/>
    </source>
</evidence>
<keyword evidence="5" id="KW-0732">Signal</keyword>
<dbReference type="InterPro" id="IPR029058">
    <property type="entry name" value="AB_hydrolase_fold"/>
</dbReference>
<keyword evidence="1" id="KW-0378">Hydrolase</keyword>
<organism evidence="6 7">
    <name type="scientific">Phyllobacterium sophorae</name>
    <dbReference type="NCBI Taxonomy" id="1520277"/>
    <lineage>
        <taxon>Bacteria</taxon>
        <taxon>Pseudomonadati</taxon>
        <taxon>Pseudomonadota</taxon>
        <taxon>Alphaproteobacteria</taxon>
        <taxon>Hyphomicrobiales</taxon>
        <taxon>Phyllobacteriaceae</taxon>
        <taxon>Phyllobacterium</taxon>
    </lineage>
</organism>
<sequence>MMQWVKSGTRSACLFGVLLAVLAGCNGSDSETNPESTFSGTEPSTSDDTKVPNEPVTGEVKIVPNTDPSPPVTTGGEPNPIVNALEAASKSATRFIEIAPDTAGGQTFESSPTFDYDLGNVVTMHSADSAAFTGGKVIISPIKGWIRYPEKKLDSSLDTERYKVIVFLHGQHTDSTTEHSFQGYNYLAEDLTPHGYVVLSIDARIINEAGWDNSSGQSRAQLVLGTLDRLRQIDENGQVDKDGKPGPLNDLKGKLDFTRIGVMGHSRGGQGVSTAILFNETRSGVTEADLRTALLAQPSGFRTAYPDLSAAVIPAAGSATASIDETRFKAAIAKYNIYYAAGSGNENVPPPYSFKGAFLLAQTDFGGSNGLSDVPVATLLPSCDGDMRNLQGSSTYDRNRFGRSDYTAPRYQIMVNGANHNYYNTHWPSDDFGRGRGPDYCLTSNTDSIRLTSDDQRRGGTFIINSFMRYHVGGEQKFASWWNGLAQLPEQACPSGKGPCDERIVLTVQKAESGRQLIQRFEWADSLRRSLIGGVITFSDFDATARCIMPSVANAGGNCAPTRLPGFAWKVDTFGIAIKGLLSIADHAELPWSKPNASIVTELKDLSAKDYDSLTFRIGVVWPLGQEVEVTLTDTAGKSATVDASNFSDALYNAPKRKKGGTTPKEEDLPMLDDPTDAPYANGEVKILLNMVAIPLQAFEGVDLAHLKELKLAFPKESGKVAITDIELQNFGRDERLAEIALSQAGMLGGAGGGVAFGSNEGANKSAGDEDNQLIVNH</sequence>
<feature type="region of interest" description="Disordered" evidence="4">
    <location>
        <begin position="28"/>
        <end position="77"/>
    </location>
</feature>
<feature type="signal peptide" evidence="5">
    <location>
        <begin position="1"/>
        <end position="23"/>
    </location>
</feature>
<comment type="caution">
    <text evidence="6">The sequence shown here is derived from an EMBL/GenBank/DDBJ whole genome shotgun (WGS) entry which is preliminary data.</text>
</comment>